<feature type="region of interest" description="Disordered" evidence="1">
    <location>
        <begin position="1"/>
        <end position="126"/>
    </location>
</feature>
<gene>
    <name evidence="3" type="ORF">OIDMADRAFT_111491</name>
</gene>
<dbReference type="AlphaFoldDB" id="A0A0C3DZL8"/>
<proteinExistence type="predicted"/>
<reference evidence="3 4" key="1">
    <citation type="submission" date="2014-04" db="EMBL/GenBank/DDBJ databases">
        <authorList>
            <consortium name="DOE Joint Genome Institute"/>
            <person name="Kuo A."/>
            <person name="Martino E."/>
            <person name="Perotto S."/>
            <person name="Kohler A."/>
            <person name="Nagy L.G."/>
            <person name="Floudas D."/>
            <person name="Copeland A."/>
            <person name="Barry K.W."/>
            <person name="Cichocki N."/>
            <person name="Veneault-Fourrey C."/>
            <person name="LaButti K."/>
            <person name="Lindquist E.A."/>
            <person name="Lipzen A."/>
            <person name="Lundell T."/>
            <person name="Morin E."/>
            <person name="Murat C."/>
            <person name="Sun H."/>
            <person name="Tunlid A."/>
            <person name="Henrissat B."/>
            <person name="Grigoriev I.V."/>
            <person name="Hibbett D.S."/>
            <person name="Martin F."/>
            <person name="Nordberg H.P."/>
            <person name="Cantor M.N."/>
            <person name="Hua S.X."/>
        </authorList>
    </citation>
    <scope>NUCLEOTIDE SEQUENCE [LARGE SCALE GENOMIC DNA]</scope>
    <source>
        <strain evidence="3 4">Zn</strain>
    </source>
</reference>
<dbReference type="InterPro" id="IPR050782">
    <property type="entry name" value="PP1_regulatory_subunit_3"/>
</dbReference>
<feature type="compositionally biased region" description="Polar residues" evidence="1">
    <location>
        <begin position="65"/>
        <end position="78"/>
    </location>
</feature>
<dbReference type="Pfam" id="PF03370">
    <property type="entry name" value="CBM_21"/>
    <property type="match status" value="1"/>
</dbReference>
<evidence type="ECO:0000313" key="4">
    <source>
        <dbReference type="Proteomes" id="UP000054321"/>
    </source>
</evidence>
<feature type="domain" description="CBM21" evidence="2">
    <location>
        <begin position="325"/>
        <end position="445"/>
    </location>
</feature>
<feature type="region of interest" description="Disordered" evidence="1">
    <location>
        <begin position="646"/>
        <end position="712"/>
    </location>
</feature>
<sequence length="735" mass="79517">MPYTPPSQRSPTASTDSSPSVTRRTSWQHPSSWGPAASTKSELPRSASYLTRHRRTASNRAPAAQDSTPPTTADTSQIGIALLRQSPPPVTDESKIPVGAVISPPDSLVNSSDDEETKAGPGGRQLENLAELQAAVRIMEQQRDGFSSSGPGNAAPLGETPEQGLALLMLAEGLQKKATATHVERAAPLRKLGHSRSSTEPTAFIDLRPADTSETPSTASEDEISDEEGKESRRKPPMLRKKSGELVRPALRPSSARRRPSSMPGTPTFSKAVHFDSHLEHIRHFLQVDKPLAVSAGSSPVAAYDSEVEFPFDESPPFEWAIVVSNFPADTPLRLAHPVRVERVFLSSDNKNLVGSVSVANLAFQKTVIARFTLDYWKTTSEVVAEYNHDVRHPKHADGRDRFNFNIKLADLANLEAKTMFFCVKYVVNGTEYWDNNNSVNFQVDFRKKDKPRNGKNGLAGAASRPINSPLPRSHARLPPSVGPSPKTIPATFDDFGEGFDEKYKLPKFQQPFHTYLGESAAPLRLKGVNAATELPDRRSPVAGQAFGNRYDFGASLTAAINATSTWPGGLPSKVGVKKQPSKVVPDAENSSSAISMGSSRSFKPVPTGTSDSGPGADSPILSSQSYNELLDKYCFFGSARSSPQFRDGTIGSSQLDGSNESEYVTSSYDSTADNSPVIMDRKPQPARTESSRPARSSSPAPMTSLVTGTSPMYSPFEVRDFPFHEAHTATAIRG</sequence>
<keyword evidence="4" id="KW-1185">Reference proteome</keyword>
<feature type="compositionally biased region" description="Low complexity" evidence="1">
    <location>
        <begin position="591"/>
        <end position="602"/>
    </location>
</feature>
<feature type="compositionally biased region" description="Acidic residues" evidence="1">
    <location>
        <begin position="220"/>
        <end position="229"/>
    </location>
</feature>
<dbReference type="Gene3D" id="2.60.40.2440">
    <property type="entry name" value="Carbohydrate binding type-21 domain"/>
    <property type="match status" value="1"/>
</dbReference>
<evidence type="ECO:0000313" key="3">
    <source>
        <dbReference type="EMBL" id="KIN07523.1"/>
    </source>
</evidence>
<feature type="region of interest" description="Disordered" evidence="1">
    <location>
        <begin position="570"/>
        <end position="623"/>
    </location>
</feature>
<dbReference type="PANTHER" id="PTHR12307:SF36">
    <property type="entry name" value="GLYCOGEN-BINDING SUBUNIT 76A"/>
    <property type="match status" value="1"/>
</dbReference>
<dbReference type="GO" id="GO:2001069">
    <property type="term" value="F:glycogen binding"/>
    <property type="evidence" value="ECO:0007669"/>
    <property type="project" value="TreeGrafter"/>
</dbReference>
<dbReference type="EMBL" id="KN832870">
    <property type="protein sequence ID" value="KIN07523.1"/>
    <property type="molecule type" value="Genomic_DNA"/>
</dbReference>
<dbReference type="PANTHER" id="PTHR12307">
    <property type="entry name" value="PROTEIN PHOSPHATASE 1 REGULATORY SUBUNIT"/>
    <property type="match status" value="1"/>
</dbReference>
<dbReference type="HOGENOM" id="CLU_012287_0_0_1"/>
<feature type="region of interest" description="Disordered" evidence="1">
    <location>
        <begin position="447"/>
        <end position="487"/>
    </location>
</feature>
<organism evidence="3 4">
    <name type="scientific">Oidiodendron maius (strain Zn)</name>
    <dbReference type="NCBI Taxonomy" id="913774"/>
    <lineage>
        <taxon>Eukaryota</taxon>
        <taxon>Fungi</taxon>
        <taxon>Dikarya</taxon>
        <taxon>Ascomycota</taxon>
        <taxon>Pezizomycotina</taxon>
        <taxon>Leotiomycetes</taxon>
        <taxon>Leotiomycetes incertae sedis</taxon>
        <taxon>Myxotrichaceae</taxon>
        <taxon>Oidiodendron</taxon>
    </lineage>
</organism>
<feature type="compositionally biased region" description="Polar residues" evidence="1">
    <location>
        <begin position="1"/>
        <end position="31"/>
    </location>
</feature>
<feature type="region of interest" description="Disordered" evidence="1">
    <location>
        <begin position="186"/>
        <end position="270"/>
    </location>
</feature>
<accession>A0A0C3DZL8</accession>
<feature type="compositionally biased region" description="Low complexity" evidence="1">
    <location>
        <begin position="686"/>
        <end position="705"/>
    </location>
</feature>
<evidence type="ECO:0000256" key="1">
    <source>
        <dbReference type="SAM" id="MobiDB-lite"/>
    </source>
</evidence>
<evidence type="ECO:0000259" key="2">
    <source>
        <dbReference type="PROSITE" id="PS51159"/>
    </source>
</evidence>
<dbReference type="InterPro" id="IPR038175">
    <property type="entry name" value="CBM21_dom_sf"/>
</dbReference>
<dbReference type="OrthoDB" id="1881at2759"/>
<dbReference type="GO" id="GO:0000164">
    <property type="term" value="C:protein phosphatase type 1 complex"/>
    <property type="evidence" value="ECO:0007669"/>
    <property type="project" value="TreeGrafter"/>
</dbReference>
<dbReference type="PROSITE" id="PS51159">
    <property type="entry name" value="CBM21"/>
    <property type="match status" value="1"/>
</dbReference>
<dbReference type="GO" id="GO:0005979">
    <property type="term" value="P:regulation of glycogen biosynthetic process"/>
    <property type="evidence" value="ECO:0007669"/>
    <property type="project" value="TreeGrafter"/>
</dbReference>
<dbReference type="GO" id="GO:0008157">
    <property type="term" value="F:protein phosphatase 1 binding"/>
    <property type="evidence" value="ECO:0007669"/>
    <property type="project" value="TreeGrafter"/>
</dbReference>
<name>A0A0C3DZL8_OIDMZ</name>
<dbReference type="InterPro" id="IPR005036">
    <property type="entry name" value="CBM21_dom"/>
</dbReference>
<feature type="compositionally biased region" description="Basic residues" evidence="1">
    <location>
        <begin position="232"/>
        <end position="241"/>
    </location>
</feature>
<dbReference type="InParanoid" id="A0A0C3DZL8"/>
<feature type="compositionally biased region" description="Polar residues" evidence="1">
    <location>
        <begin position="646"/>
        <end position="675"/>
    </location>
</feature>
<dbReference type="Proteomes" id="UP000054321">
    <property type="component" value="Unassembled WGS sequence"/>
</dbReference>
<protein>
    <submittedName>
        <fullName evidence="3">Carbohydrate-binding module family 21 protein</fullName>
    </submittedName>
</protein>
<dbReference type="STRING" id="913774.A0A0C3DZL8"/>
<reference evidence="4" key="2">
    <citation type="submission" date="2015-01" db="EMBL/GenBank/DDBJ databases">
        <title>Evolutionary Origins and Diversification of the Mycorrhizal Mutualists.</title>
        <authorList>
            <consortium name="DOE Joint Genome Institute"/>
            <consortium name="Mycorrhizal Genomics Consortium"/>
            <person name="Kohler A."/>
            <person name="Kuo A."/>
            <person name="Nagy L.G."/>
            <person name="Floudas D."/>
            <person name="Copeland A."/>
            <person name="Barry K.W."/>
            <person name="Cichocki N."/>
            <person name="Veneault-Fourrey C."/>
            <person name="LaButti K."/>
            <person name="Lindquist E.A."/>
            <person name="Lipzen A."/>
            <person name="Lundell T."/>
            <person name="Morin E."/>
            <person name="Murat C."/>
            <person name="Riley R."/>
            <person name="Ohm R."/>
            <person name="Sun H."/>
            <person name="Tunlid A."/>
            <person name="Henrissat B."/>
            <person name="Grigoriev I.V."/>
            <person name="Hibbett D.S."/>
            <person name="Martin F."/>
        </authorList>
    </citation>
    <scope>NUCLEOTIDE SEQUENCE [LARGE SCALE GENOMIC DNA]</scope>
    <source>
        <strain evidence="4">Zn</strain>
    </source>
</reference>